<dbReference type="Gene3D" id="3.10.450.50">
    <property type="match status" value="1"/>
</dbReference>
<dbReference type="PANTHER" id="PTHR41252">
    <property type="entry name" value="BLR2505 PROTEIN"/>
    <property type="match status" value="1"/>
</dbReference>
<name>A0ABP8XBT2_9PSEU</name>
<sequence length="137" mass="15257">MTDNVALVQAAYDGLAKGDAGPLLDILHDEVQWFEAEHSMYWPGGAFVGPQAVVENVLARIPEDHDDFRIEIRRVLGCGDTVLVEARYHATAAKATGKPLELQAAHVWDFETGKVVRWQQYIDTWQEARLTGVEPVS</sequence>
<dbReference type="InterPro" id="IPR037401">
    <property type="entry name" value="SnoaL-like"/>
</dbReference>
<dbReference type="InterPro" id="IPR032710">
    <property type="entry name" value="NTF2-like_dom_sf"/>
</dbReference>
<protein>
    <recommendedName>
        <fullName evidence="1">SnoaL-like domain-containing protein</fullName>
    </recommendedName>
</protein>
<evidence type="ECO:0000259" key="1">
    <source>
        <dbReference type="Pfam" id="PF12680"/>
    </source>
</evidence>
<dbReference type="Proteomes" id="UP001500325">
    <property type="component" value="Unassembled WGS sequence"/>
</dbReference>
<gene>
    <name evidence="2" type="ORF">GCM10023215_47940</name>
</gene>
<evidence type="ECO:0000313" key="3">
    <source>
        <dbReference type="Proteomes" id="UP001500325"/>
    </source>
</evidence>
<dbReference type="Pfam" id="PF12680">
    <property type="entry name" value="SnoaL_2"/>
    <property type="match status" value="1"/>
</dbReference>
<dbReference type="PANTHER" id="PTHR41252:SF1">
    <property type="entry name" value="BLR2505 PROTEIN"/>
    <property type="match status" value="1"/>
</dbReference>
<feature type="domain" description="SnoaL-like" evidence="1">
    <location>
        <begin position="8"/>
        <end position="118"/>
    </location>
</feature>
<accession>A0ABP8XBT2</accession>
<evidence type="ECO:0000313" key="2">
    <source>
        <dbReference type="EMBL" id="GAA4702988.1"/>
    </source>
</evidence>
<proteinExistence type="predicted"/>
<dbReference type="EMBL" id="BAABIC010000018">
    <property type="protein sequence ID" value="GAA4702988.1"/>
    <property type="molecule type" value="Genomic_DNA"/>
</dbReference>
<dbReference type="RefSeq" id="WP_345382987.1">
    <property type="nucleotide sequence ID" value="NZ_BAABIC010000018.1"/>
</dbReference>
<reference evidence="3" key="1">
    <citation type="journal article" date="2019" name="Int. J. Syst. Evol. Microbiol.">
        <title>The Global Catalogue of Microorganisms (GCM) 10K type strain sequencing project: providing services to taxonomists for standard genome sequencing and annotation.</title>
        <authorList>
            <consortium name="The Broad Institute Genomics Platform"/>
            <consortium name="The Broad Institute Genome Sequencing Center for Infectious Disease"/>
            <person name="Wu L."/>
            <person name="Ma J."/>
        </authorList>
    </citation>
    <scope>NUCLEOTIDE SEQUENCE [LARGE SCALE GENOMIC DNA]</scope>
    <source>
        <strain evidence="3">JCM 18055</strain>
    </source>
</reference>
<keyword evidence="3" id="KW-1185">Reference proteome</keyword>
<dbReference type="SUPFAM" id="SSF54427">
    <property type="entry name" value="NTF2-like"/>
    <property type="match status" value="1"/>
</dbReference>
<comment type="caution">
    <text evidence="2">The sequence shown here is derived from an EMBL/GenBank/DDBJ whole genome shotgun (WGS) entry which is preliminary data.</text>
</comment>
<organism evidence="2 3">
    <name type="scientific">Pseudonocardia yuanmonensis</name>
    <dbReference type="NCBI Taxonomy" id="1095914"/>
    <lineage>
        <taxon>Bacteria</taxon>
        <taxon>Bacillati</taxon>
        <taxon>Actinomycetota</taxon>
        <taxon>Actinomycetes</taxon>
        <taxon>Pseudonocardiales</taxon>
        <taxon>Pseudonocardiaceae</taxon>
        <taxon>Pseudonocardia</taxon>
    </lineage>
</organism>